<accession>A0ABT3WQF8</accession>
<evidence type="ECO:0008006" key="3">
    <source>
        <dbReference type="Google" id="ProtNLM"/>
    </source>
</evidence>
<proteinExistence type="predicted"/>
<sequence length="89" mass="9799">MHRVYAPGGVVAVRDADYAAMSWYPEYWGMERWRHTYRELAERSGGESDAGRYLRGLARAAGLVDPVIATSAWTYADAGGGAMVRRTAS</sequence>
<keyword evidence="2" id="KW-1185">Reference proteome</keyword>
<dbReference type="Proteomes" id="UP001081709">
    <property type="component" value="Unassembled WGS sequence"/>
</dbReference>
<comment type="caution">
    <text evidence="1">The sequence shown here is derived from an EMBL/GenBank/DDBJ whole genome shotgun (WGS) entry which is preliminary data.</text>
</comment>
<evidence type="ECO:0000313" key="1">
    <source>
        <dbReference type="EMBL" id="MCX7444435.1"/>
    </source>
</evidence>
<evidence type="ECO:0000313" key="2">
    <source>
        <dbReference type="Proteomes" id="UP001081709"/>
    </source>
</evidence>
<gene>
    <name evidence="1" type="ORF">OS125_04135</name>
</gene>
<name>A0ABT3WQF8_9CORY</name>
<dbReference type="EMBL" id="JAPMKV010000002">
    <property type="protein sequence ID" value="MCX7444435.1"/>
    <property type="molecule type" value="Genomic_DNA"/>
</dbReference>
<dbReference type="RefSeq" id="WP_267186310.1">
    <property type="nucleotide sequence ID" value="NZ_JAPMKV010000002.1"/>
</dbReference>
<reference evidence="1" key="1">
    <citation type="submission" date="2022-11" db="EMBL/GenBank/DDBJ databases">
        <title>Corynebacterium sp. isolated from Penguins.</title>
        <authorList>
            <person name="Sedlar K."/>
            <person name="Svec P."/>
        </authorList>
    </citation>
    <scope>NUCLEOTIDE SEQUENCE</scope>
    <source>
        <strain evidence="1">P7003</strain>
    </source>
</reference>
<organism evidence="1 2">
    <name type="scientific">Corynebacterium pygosceleis</name>
    <dbReference type="NCBI Taxonomy" id="2800406"/>
    <lineage>
        <taxon>Bacteria</taxon>
        <taxon>Bacillati</taxon>
        <taxon>Actinomycetota</taxon>
        <taxon>Actinomycetes</taxon>
        <taxon>Mycobacteriales</taxon>
        <taxon>Corynebacteriaceae</taxon>
        <taxon>Corynebacterium</taxon>
    </lineage>
</organism>
<protein>
    <recommendedName>
        <fullName evidence="3">Methyltransferase</fullName>
    </recommendedName>
</protein>